<dbReference type="AlphaFoldDB" id="A0A2B4R9S3"/>
<name>A0A2B4R9S3_STYPI</name>
<accession>A0A2B4R9S3</accession>
<dbReference type="InterPro" id="IPR049012">
    <property type="entry name" value="Mutator_transp_dom"/>
</dbReference>
<organism evidence="2 3">
    <name type="scientific">Stylophora pistillata</name>
    <name type="common">Smooth cauliflower coral</name>
    <dbReference type="NCBI Taxonomy" id="50429"/>
    <lineage>
        <taxon>Eukaryota</taxon>
        <taxon>Metazoa</taxon>
        <taxon>Cnidaria</taxon>
        <taxon>Anthozoa</taxon>
        <taxon>Hexacorallia</taxon>
        <taxon>Scleractinia</taxon>
        <taxon>Astrocoeniina</taxon>
        <taxon>Pocilloporidae</taxon>
        <taxon>Stylophora</taxon>
    </lineage>
</organism>
<evidence type="ECO:0000259" key="1">
    <source>
        <dbReference type="Pfam" id="PF20700"/>
    </source>
</evidence>
<keyword evidence="3" id="KW-1185">Reference proteome</keyword>
<gene>
    <name evidence="2" type="ORF">AWC38_SpisGene22927</name>
</gene>
<proteinExistence type="predicted"/>
<protein>
    <recommendedName>
        <fullName evidence="1">Mutator-like transposase domain-containing protein</fullName>
    </recommendedName>
</protein>
<dbReference type="Pfam" id="PF20700">
    <property type="entry name" value="Mutator"/>
    <property type="match status" value="1"/>
</dbReference>
<dbReference type="Proteomes" id="UP000225706">
    <property type="component" value="Unassembled WGS sequence"/>
</dbReference>
<evidence type="ECO:0000313" key="2">
    <source>
        <dbReference type="EMBL" id="PFX13035.1"/>
    </source>
</evidence>
<feature type="domain" description="Mutator-like transposase" evidence="1">
    <location>
        <begin position="47"/>
        <end position="146"/>
    </location>
</feature>
<reference evidence="3" key="1">
    <citation type="journal article" date="2017" name="bioRxiv">
        <title>Comparative analysis of the genomes of Stylophora pistillata and Acropora digitifera provides evidence for extensive differences between species of corals.</title>
        <authorList>
            <person name="Voolstra C.R."/>
            <person name="Li Y."/>
            <person name="Liew Y.J."/>
            <person name="Baumgarten S."/>
            <person name="Zoccola D."/>
            <person name="Flot J.-F."/>
            <person name="Tambutte S."/>
            <person name="Allemand D."/>
            <person name="Aranda M."/>
        </authorList>
    </citation>
    <scope>NUCLEOTIDE SEQUENCE [LARGE SCALE GENOMIC DNA]</scope>
</reference>
<dbReference type="EMBL" id="LSMT01001093">
    <property type="protein sequence ID" value="PFX13035.1"/>
    <property type="molecule type" value="Genomic_DNA"/>
</dbReference>
<evidence type="ECO:0000313" key="3">
    <source>
        <dbReference type="Proteomes" id="UP000225706"/>
    </source>
</evidence>
<sequence>MLATLWLPLLQVYAMEKKETREKRLTESRLEGHVELEEDCTSRFGLSSSIYARHEDALLEAHTDVIRGELAKNRAEARKLALLEMGEEGNNENAIAEVPVSFDGTWSRRGYSANLCVSSVISAASGKVLDFEVISKVCSQCNQKKANCTQEAFEDWL</sequence>
<comment type="caution">
    <text evidence="2">The sequence shown here is derived from an EMBL/GenBank/DDBJ whole genome shotgun (WGS) entry which is preliminary data.</text>
</comment>
<dbReference type="OrthoDB" id="5986605at2759"/>